<evidence type="ECO:0000313" key="2">
    <source>
        <dbReference type="Proteomes" id="UP000305067"/>
    </source>
</evidence>
<reference evidence="1 2" key="1">
    <citation type="journal article" date="2019" name="Nat. Ecol. Evol.">
        <title>Megaphylogeny resolves global patterns of mushroom evolution.</title>
        <authorList>
            <person name="Varga T."/>
            <person name="Krizsan K."/>
            <person name="Foldi C."/>
            <person name="Dima B."/>
            <person name="Sanchez-Garcia M."/>
            <person name="Sanchez-Ramirez S."/>
            <person name="Szollosi G.J."/>
            <person name="Szarkandi J.G."/>
            <person name="Papp V."/>
            <person name="Albert L."/>
            <person name="Andreopoulos W."/>
            <person name="Angelini C."/>
            <person name="Antonin V."/>
            <person name="Barry K.W."/>
            <person name="Bougher N.L."/>
            <person name="Buchanan P."/>
            <person name="Buyck B."/>
            <person name="Bense V."/>
            <person name="Catcheside P."/>
            <person name="Chovatia M."/>
            <person name="Cooper J."/>
            <person name="Damon W."/>
            <person name="Desjardin D."/>
            <person name="Finy P."/>
            <person name="Geml J."/>
            <person name="Haridas S."/>
            <person name="Hughes K."/>
            <person name="Justo A."/>
            <person name="Karasinski D."/>
            <person name="Kautmanova I."/>
            <person name="Kiss B."/>
            <person name="Kocsube S."/>
            <person name="Kotiranta H."/>
            <person name="LaButti K.M."/>
            <person name="Lechner B.E."/>
            <person name="Liimatainen K."/>
            <person name="Lipzen A."/>
            <person name="Lukacs Z."/>
            <person name="Mihaltcheva S."/>
            <person name="Morgado L.N."/>
            <person name="Niskanen T."/>
            <person name="Noordeloos M.E."/>
            <person name="Ohm R.A."/>
            <person name="Ortiz-Santana B."/>
            <person name="Ovrebo C."/>
            <person name="Racz N."/>
            <person name="Riley R."/>
            <person name="Savchenko A."/>
            <person name="Shiryaev A."/>
            <person name="Soop K."/>
            <person name="Spirin V."/>
            <person name="Szebenyi C."/>
            <person name="Tomsovsky M."/>
            <person name="Tulloss R.E."/>
            <person name="Uehling J."/>
            <person name="Grigoriev I.V."/>
            <person name="Vagvolgyi C."/>
            <person name="Papp T."/>
            <person name="Martin F.M."/>
            <person name="Miettinen O."/>
            <person name="Hibbett D.S."/>
            <person name="Nagy L.G."/>
        </authorList>
    </citation>
    <scope>NUCLEOTIDE SEQUENCE [LARGE SCALE GENOMIC DNA]</scope>
    <source>
        <strain evidence="1 2">CBS 309.79</strain>
    </source>
</reference>
<dbReference type="AlphaFoldDB" id="A0A5C3QGM0"/>
<evidence type="ECO:0000313" key="1">
    <source>
        <dbReference type="EMBL" id="TFK99298.1"/>
    </source>
</evidence>
<proteinExistence type="predicted"/>
<keyword evidence="2" id="KW-1185">Reference proteome</keyword>
<organism evidence="1 2">
    <name type="scientific">Pterulicium gracile</name>
    <dbReference type="NCBI Taxonomy" id="1884261"/>
    <lineage>
        <taxon>Eukaryota</taxon>
        <taxon>Fungi</taxon>
        <taxon>Dikarya</taxon>
        <taxon>Basidiomycota</taxon>
        <taxon>Agaricomycotina</taxon>
        <taxon>Agaricomycetes</taxon>
        <taxon>Agaricomycetidae</taxon>
        <taxon>Agaricales</taxon>
        <taxon>Pleurotineae</taxon>
        <taxon>Pterulaceae</taxon>
        <taxon>Pterulicium</taxon>
    </lineage>
</organism>
<dbReference type="EMBL" id="ML178834">
    <property type="protein sequence ID" value="TFK99298.1"/>
    <property type="molecule type" value="Genomic_DNA"/>
</dbReference>
<dbReference type="OrthoDB" id="3056769at2759"/>
<accession>A0A5C3QGM0</accession>
<name>A0A5C3QGM0_9AGAR</name>
<dbReference type="Proteomes" id="UP000305067">
    <property type="component" value="Unassembled WGS sequence"/>
</dbReference>
<evidence type="ECO:0008006" key="3">
    <source>
        <dbReference type="Google" id="ProtNLM"/>
    </source>
</evidence>
<protein>
    <recommendedName>
        <fullName evidence="3">F-box domain-containing protein</fullName>
    </recommendedName>
</protein>
<sequence>MICAFQLKSSSQSYGSTYFGCGIPVASAEAACTIVPPSILKQCDYAPSTLQSARDTVEVDEAKLADLDRAIEHLRKHRQGLHAAVIQFKARLASVAYVPDDALLLIFGALRDDMNTGHDEPWIIAATCRRWRALVFSCSSFWSNIELGFWTHESKSVRKSEPIPRLLLRCWCADAQLKTSNYYTSLSCVLDLSNDFPARFPQFRNSYVKLTKAVA</sequence>
<gene>
    <name evidence="1" type="ORF">BDV98DRAFT_176687</name>
</gene>